<dbReference type="InterPro" id="IPR011059">
    <property type="entry name" value="Metal-dep_hydrolase_composite"/>
</dbReference>
<dbReference type="NCBIfam" id="NF011987">
    <property type="entry name" value="PRK15446.2-3"/>
    <property type="match status" value="1"/>
</dbReference>
<reference evidence="2 3" key="1">
    <citation type="submission" date="2023-10" db="EMBL/GenBank/DDBJ databases">
        <title>Roseovarius strain S88 nov., isolated from a marine algae.</title>
        <authorList>
            <person name="Lee M.W."/>
            <person name="Lee J.K."/>
            <person name="Kim J.M."/>
            <person name="Choi D.G."/>
            <person name="Baek J.H."/>
            <person name="Bayburt H."/>
            <person name="Jung J.J."/>
            <person name="Han D.M."/>
            <person name="Jeon C.O."/>
        </authorList>
    </citation>
    <scope>NUCLEOTIDE SEQUENCE [LARGE SCALE GENOMIC DNA]</scope>
    <source>
        <strain evidence="2 3">S88</strain>
    </source>
</reference>
<keyword evidence="3" id="KW-1185">Reference proteome</keyword>
<dbReference type="InterPro" id="IPR012696">
    <property type="entry name" value="PhnM"/>
</dbReference>
<accession>A0ABZ2HLJ9</accession>
<dbReference type="EMBL" id="CP146069">
    <property type="protein sequence ID" value="WWR47451.1"/>
    <property type="molecule type" value="Genomic_DNA"/>
</dbReference>
<dbReference type="Gene3D" id="2.30.40.10">
    <property type="entry name" value="Urease, subunit C, domain 1"/>
    <property type="match status" value="1"/>
</dbReference>
<dbReference type="InterPro" id="IPR013108">
    <property type="entry name" value="Amidohydro_3"/>
</dbReference>
<proteinExistence type="predicted"/>
<sequence>MELSGYMILPGIVDVHGDAFEKHLAPRRGAMKDIDQGLIAAEAEIASNGITTATLAQFYSWEGGMRGAEFAACVFEGLQVIQARVGTDLRPQLRFEISMVEDYDTVVDWIQRHDIPYLVFNDHLPHDLLAKGKTPPGHVGKSLRIGKNPDRHLEDIMALHAGMDRVPAALDALCARLVELPVRLGSHDDATAEAREVWHARGAQIAEFPETQVAAETAQAQRDPVILGAPNVVRGGSHKGNASALELIMLGLCDALASDYHYPSLKRAAFLMADGGVMDLGAAWGLISTGPARVLGLEDRGALKPGLRADLVVLDPQTRDVCATISAGRVTYMKGDVAGRFVG</sequence>
<dbReference type="PIRSF" id="PIRSF038971">
    <property type="entry name" value="PhnM"/>
    <property type="match status" value="1"/>
</dbReference>
<organism evidence="2 3">
    <name type="scientific">Roseovarius phycicola</name>
    <dbReference type="NCBI Taxonomy" id="3080976"/>
    <lineage>
        <taxon>Bacteria</taxon>
        <taxon>Pseudomonadati</taxon>
        <taxon>Pseudomonadota</taxon>
        <taxon>Alphaproteobacteria</taxon>
        <taxon>Rhodobacterales</taxon>
        <taxon>Roseobacteraceae</taxon>
        <taxon>Roseovarius</taxon>
    </lineage>
</organism>
<name>A0ABZ2HLJ9_9RHOB</name>
<gene>
    <name evidence="2" type="ORF">RZ517_04530</name>
</gene>
<dbReference type="SUPFAM" id="SSF51556">
    <property type="entry name" value="Metallo-dependent hydrolases"/>
    <property type="match status" value="1"/>
</dbReference>
<dbReference type="InterPro" id="IPR032466">
    <property type="entry name" value="Metal_Hydrolase"/>
</dbReference>
<evidence type="ECO:0000259" key="1">
    <source>
        <dbReference type="Pfam" id="PF07969"/>
    </source>
</evidence>
<dbReference type="RefSeq" id="WP_338550275.1">
    <property type="nucleotide sequence ID" value="NZ_CP146069.1"/>
</dbReference>
<dbReference type="InterPro" id="IPR051781">
    <property type="entry name" value="Metallo-dep_Hydrolase"/>
</dbReference>
<dbReference type="Gene3D" id="3.20.20.140">
    <property type="entry name" value="Metal-dependent hydrolases"/>
    <property type="match status" value="1"/>
</dbReference>
<dbReference type="PANTHER" id="PTHR43135">
    <property type="entry name" value="ALPHA-D-RIBOSE 1-METHYLPHOSPHONATE 5-TRIPHOSPHATE DIPHOSPHATASE"/>
    <property type="match status" value="1"/>
</dbReference>
<dbReference type="PANTHER" id="PTHR43135:SF3">
    <property type="entry name" value="ALPHA-D-RIBOSE 1-METHYLPHOSPHONATE 5-TRIPHOSPHATE DIPHOSPHATASE"/>
    <property type="match status" value="1"/>
</dbReference>
<dbReference type="SUPFAM" id="SSF51338">
    <property type="entry name" value="Composite domain of metallo-dependent hydrolases"/>
    <property type="match status" value="1"/>
</dbReference>
<evidence type="ECO:0000313" key="3">
    <source>
        <dbReference type="Proteomes" id="UP001364156"/>
    </source>
</evidence>
<dbReference type="Proteomes" id="UP001364156">
    <property type="component" value="Chromosome"/>
</dbReference>
<evidence type="ECO:0000313" key="2">
    <source>
        <dbReference type="EMBL" id="WWR47451.1"/>
    </source>
</evidence>
<feature type="domain" description="Amidohydrolase 3" evidence="1">
    <location>
        <begin position="242"/>
        <end position="332"/>
    </location>
</feature>
<protein>
    <submittedName>
        <fullName evidence="2">Alpha-D-ribose 1-methylphosphonate 5-triphosphate diphosphatase</fullName>
    </submittedName>
</protein>
<dbReference type="Pfam" id="PF07969">
    <property type="entry name" value="Amidohydro_3"/>
    <property type="match status" value="1"/>
</dbReference>